<keyword evidence="1" id="KW-0472">Membrane</keyword>
<feature type="transmembrane region" description="Helical" evidence="1">
    <location>
        <begin position="122"/>
        <end position="143"/>
    </location>
</feature>
<proteinExistence type="predicted"/>
<feature type="transmembrane region" description="Helical" evidence="1">
    <location>
        <begin position="302"/>
        <end position="326"/>
    </location>
</feature>
<accession>A0A248TJR8</accession>
<evidence type="ECO:0000313" key="2">
    <source>
        <dbReference type="EMBL" id="ASV68395.1"/>
    </source>
</evidence>
<feature type="transmembrane region" description="Helical" evidence="1">
    <location>
        <begin position="262"/>
        <end position="282"/>
    </location>
</feature>
<dbReference type="EMBL" id="CP022983">
    <property type="protein sequence ID" value="ASV68395.1"/>
    <property type="molecule type" value="Genomic_DNA"/>
</dbReference>
<gene>
    <name evidence="2" type="ORF">CKF48_14305</name>
</gene>
<dbReference type="OrthoDB" id="116789at2"/>
<evidence type="ECO:0000313" key="3">
    <source>
        <dbReference type="Proteomes" id="UP000215137"/>
    </source>
</evidence>
<feature type="transmembrane region" description="Helical" evidence="1">
    <location>
        <begin position="182"/>
        <end position="200"/>
    </location>
</feature>
<evidence type="ECO:0000256" key="1">
    <source>
        <dbReference type="SAM" id="Phobius"/>
    </source>
</evidence>
<dbReference type="Pfam" id="PF22564">
    <property type="entry name" value="HAAS"/>
    <property type="match status" value="1"/>
</dbReference>
<dbReference type="RefSeq" id="WP_095371965.1">
    <property type="nucleotide sequence ID" value="NZ_CP022983.1"/>
</dbReference>
<dbReference type="KEGG" id="bko:CKF48_14305"/>
<organism evidence="2 3">
    <name type="scientific">Cytobacillus kochii</name>
    <dbReference type="NCBI Taxonomy" id="859143"/>
    <lineage>
        <taxon>Bacteria</taxon>
        <taxon>Bacillati</taxon>
        <taxon>Bacillota</taxon>
        <taxon>Bacilli</taxon>
        <taxon>Bacillales</taxon>
        <taxon>Bacillaceae</taxon>
        <taxon>Cytobacillus</taxon>
    </lineage>
</organism>
<name>A0A248TJR8_9BACI</name>
<protein>
    <submittedName>
        <fullName evidence="2">Uncharacterized protein</fullName>
    </submittedName>
</protein>
<keyword evidence="3" id="KW-1185">Reference proteome</keyword>
<feature type="transmembrane region" description="Helical" evidence="1">
    <location>
        <begin position="83"/>
        <end position="102"/>
    </location>
</feature>
<keyword evidence="1" id="KW-1133">Transmembrane helix</keyword>
<dbReference type="Proteomes" id="UP000215137">
    <property type="component" value="Chromosome"/>
</dbReference>
<sequence>MEWIDVYIHEVTKRLPEKQRNDIALELKSSILDALPENYSLEDVKAVLEDLGDPAEIAKNYRDAPSYLIGPDYYDLFMTTMKMILQLAIGFAVAFIFFEGVITYLNSDQDWTYIFTAFGKGIWTVISTAIQVVFWVAIVFIIMERTGVAPYEIAGTGEKWTPDDLKNITVIPKKKGITKIDIFAAFLWTAIWGTIYFIALDRVGIYTQNNQETGLTLLTPIFNQELLLSFWPLVLIVLLCELTLTVYKWVKRQWTKSLATINTIYQLLYTILFLLIILQPNLFHSNLINELSQLFNTTTTSISSILDTIIGVSIAITIISAVYASYDGFKKSKIKNDTLL</sequence>
<feature type="transmembrane region" description="Helical" evidence="1">
    <location>
        <begin position="230"/>
        <end position="250"/>
    </location>
</feature>
<dbReference type="AlphaFoldDB" id="A0A248TJR8"/>
<keyword evidence="1" id="KW-0812">Transmembrane</keyword>
<reference evidence="2 3" key="1">
    <citation type="submission" date="2017-08" db="EMBL/GenBank/DDBJ databases">
        <title>Complete Genome Sequence of Bacillus kochii Oregon-R-modENCODE STRAIN BDGP4, isolated from Drosophila melanogaster gut.</title>
        <authorList>
            <person name="Wan K.H."/>
            <person name="Yu C."/>
            <person name="Park S."/>
            <person name="Hammonds A.S."/>
            <person name="Booth B.W."/>
            <person name="Celniker S.E."/>
        </authorList>
    </citation>
    <scope>NUCLEOTIDE SEQUENCE [LARGE SCALE GENOMIC DNA]</scope>
    <source>
        <strain evidence="2 3">BDGP4</strain>
    </source>
</reference>